<organism evidence="2 3">
    <name type="scientific">Anaeromyces robustus</name>
    <dbReference type="NCBI Taxonomy" id="1754192"/>
    <lineage>
        <taxon>Eukaryota</taxon>
        <taxon>Fungi</taxon>
        <taxon>Fungi incertae sedis</taxon>
        <taxon>Chytridiomycota</taxon>
        <taxon>Chytridiomycota incertae sedis</taxon>
        <taxon>Neocallimastigomycetes</taxon>
        <taxon>Neocallimastigales</taxon>
        <taxon>Neocallimastigaceae</taxon>
        <taxon>Anaeromyces</taxon>
    </lineage>
</organism>
<evidence type="ECO:0000313" key="3">
    <source>
        <dbReference type="Proteomes" id="UP000193944"/>
    </source>
</evidence>
<feature type="transmembrane region" description="Helical" evidence="1">
    <location>
        <begin position="160"/>
        <end position="178"/>
    </location>
</feature>
<comment type="caution">
    <text evidence="2">The sequence shown here is derived from an EMBL/GenBank/DDBJ whole genome shotgun (WGS) entry which is preliminary data.</text>
</comment>
<accession>A0A1Y1VVK0</accession>
<proteinExistence type="predicted"/>
<gene>
    <name evidence="2" type="ORF">BCR32DRAFT_297771</name>
</gene>
<dbReference type="EMBL" id="MCFG01000469">
    <property type="protein sequence ID" value="ORX65300.1"/>
    <property type="molecule type" value="Genomic_DNA"/>
</dbReference>
<reference evidence="2 3" key="1">
    <citation type="submission" date="2016-08" db="EMBL/GenBank/DDBJ databases">
        <title>A Parts List for Fungal Cellulosomes Revealed by Comparative Genomics.</title>
        <authorList>
            <consortium name="DOE Joint Genome Institute"/>
            <person name="Haitjema C.H."/>
            <person name="Gilmore S.P."/>
            <person name="Henske J.K."/>
            <person name="Solomon K.V."/>
            <person name="De Groot R."/>
            <person name="Kuo A."/>
            <person name="Mondo S.J."/>
            <person name="Salamov A.A."/>
            <person name="Labutti K."/>
            <person name="Zhao Z."/>
            <person name="Chiniquy J."/>
            <person name="Barry K."/>
            <person name="Brewer H.M."/>
            <person name="Purvine S.O."/>
            <person name="Wright A.T."/>
            <person name="Boxma B."/>
            <person name="Van Alen T."/>
            <person name="Hackstein J.H."/>
            <person name="Baker S.E."/>
            <person name="Grigoriev I.V."/>
            <person name="O'Malley M.A."/>
        </authorList>
    </citation>
    <scope>NUCLEOTIDE SEQUENCE [LARGE SCALE GENOMIC DNA]</scope>
    <source>
        <strain evidence="2 3">S4</strain>
    </source>
</reference>
<keyword evidence="1" id="KW-0472">Membrane</keyword>
<feature type="transmembrane region" description="Helical" evidence="1">
    <location>
        <begin position="72"/>
        <end position="89"/>
    </location>
</feature>
<dbReference type="OrthoDB" id="2181050at2759"/>
<keyword evidence="1" id="KW-1133">Transmembrane helix</keyword>
<feature type="transmembrane region" description="Helical" evidence="1">
    <location>
        <begin position="101"/>
        <end position="122"/>
    </location>
</feature>
<keyword evidence="1" id="KW-0812">Transmembrane</keyword>
<protein>
    <submittedName>
        <fullName evidence="2">Uncharacterized protein</fullName>
    </submittedName>
</protein>
<evidence type="ECO:0000256" key="1">
    <source>
        <dbReference type="SAM" id="Phobius"/>
    </source>
</evidence>
<feature type="transmembrane region" description="Helical" evidence="1">
    <location>
        <begin position="34"/>
        <end position="52"/>
    </location>
</feature>
<dbReference type="Proteomes" id="UP000193944">
    <property type="component" value="Unassembled WGS sequence"/>
</dbReference>
<evidence type="ECO:0000313" key="2">
    <source>
        <dbReference type="EMBL" id="ORX65300.1"/>
    </source>
</evidence>
<reference evidence="2 3" key="2">
    <citation type="submission" date="2016-08" db="EMBL/GenBank/DDBJ databases">
        <title>Pervasive Adenine N6-methylation of Active Genes in Fungi.</title>
        <authorList>
            <consortium name="DOE Joint Genome Institute"/>
            <person name="Mondo S.J."/>
            <person name="Dannebaum R.O."/>
            <person name="Kuo R.C."/>
            <person name="Labutti K."/>
            <person name="Haridas S."/>
            <person name="Kuo A."/>
            <person name="Salamov A."/>
            <person name="Ahrendt S.R."/>
            <person name="Lipzen A."/>
            <person name="Sullivan W."/>
            <person name="Andreopoulos W.B."/>
            <person name="Clum A."/>
            <person name="Lindquist E."/>
            <person name="Daum C."/>
            <person name="Ramamoorthy G.K."/>
            <person name="Gryganskyi A."/>
            <person name="Culley D."/>
            <person name="Magnuson J.K."/>
            <person name="James T.Y."/>
            <person name="O'Malley M.A."/>
            <person name="Stajich J.E."/>
            <person name="Spatafora J.W."/>
            <person name="Visel A."/>
            <person name="Grigoriev I.V."/>
        </authorList>
    </citation>
    <scope>NUCLEOTIDE SEQUENCE [LARGE SCALE GENOMIC DNA]</scope>
    <source>
        <strain evidence="2 3">S4</strain>
    </source>
</reference>
<name>A0A1Y1VVK0_9FUNG</name>
<dbReference type="AlphaFoldDB" id="A0A1Y1VVK0"/>
<sequence length="202" mass="24030">MTFNKNDYKRHFPRIGKCFLCCCCDSEMAVNAGAVLLLVYIGIMLVFNYGYLPINENTNNLFINIMNYVDEAVNIIACISLLLLLIGIKKVKNLFMNQFKIVFLLYWICEIVLYSIVIKFYFSEEYINSQIEIKKQQYKNENFNTYDNNKIKTHVMKTTYISLFILFVLYMLMLYYYLTTCSFIEDLQEQTIADEFRELEEN</sequence>
<keyword evidence="3" id="KW-1185">Reference proteome</keyword>